<keyword evidence="1" id="KW-1185">Reference proteome</keyword>
<evidence type="ECO:0000313" key="2">
    <source>
        <dbReference type="WBParaSite" id="MBELARI_LOCUS17081"/>
    </source>
</evidence>
<organism evidence="1 2">
    <name type="scientific">Mesorhabditis belari</name>
    <dbReference type="NCBI Taxonomy" id="2138241"/>
    <lineage>
        <taxon>Eukaryota</taxon>
        <taxon>Metazoa</taxon>
        <taxon>Ecdysozoa</taxon>
        <taxon>Nematoda</taxon>
        <taxon>Chromadorea</taxon>
        <taxon>Rhabditida</taxon>
        <taxon>Rhabditina</taxon>
        <taxon>Rhabditomorpha</taxon>
        <taxon>Rhabditoidea</taxon>
        <taxon>Rhabditidae</taxon>
        <taxon>Mesorhabditinae</taxon>
        <taxon>Mesorhabditis</taxon>
    </lineage>
</organism>
<sequence length="124" mass="14379">MGELAVLDPGKKINQFNVLDFGMCRKFVHDDGHDGCDKEPRTVSGFRSTVKYVPVACHRSREQCRLDDCEARLYLLVELTRGTLPWRKMKDIKEIGEEKRSVWMSDLGMKQLFGGYPREYSLTF</sequence>
<evidence type="ECO:0008006" key="3">
    <source>
        <dbReference type="Google" id="ProtNLM"/>
    </source>
</evidence>
<dbReference type="AlphaFoldDB" id="A0AAF3ESH2"/>
<proteinExistence type="predicted"/>
<dbReference type="InterPro" id="IPR050235">
    <property type="entry name" value="CK1_Ser-Thr_kinase"/>
</dbReference>
<dbReference type="Gene3D" id="1.10.510.10">
    <property type="entry name" value="Transferase(Phosphotransferase) domain 1"/>
    <property type="match status" value="1"/>
</dbReference>
<reference evidence="2" key="1">
    <citation type="submission" date="2024-02" db="UniProtKB">
        <authorList>
            <consortium name="WormBaseParasite"/>
        </authorList>
    </citation>
    <scope>IDENTIFICATION</scope>
</reference>
<dbReference type="WBParaSite" id="MBELARI_LOCUS17081">
    <property type="protein sequence ID" value="MBELARI_LOCUS17081"/>
    <property type="gene ID" value="MBELARI_LOCUS17081"/>
</dbReference>
<evidence type="ECO:0000313" key="1">
    <source>
        <dbReference type="Proteomes" id="UP000887575"/>
    </source>
</evidence>
<protein>
    <recommendedName>
        <fullName evidence="3">Protein kinase domain-containing protein</fullName>
    </recommendedName>
</protein>
<accession>A0AAF3ESH2</accession>
<dbReference type="PANTHER" id="PTHR11909">
    <property type="entry name" value="CASEIN KINASE-RELATED"/>
    <property type="match status" value="1"/>
</dbReference>
<name>A0AAF3ESH2_9BILA</name>
<dbReference type="Proteomes" id="UP000887575">
    <property type="component" value="Unassembled WGS sequence"/>
</dbReference>
<dbReference type="SUPFAM" id="SSF56112">
    <property type="entry name" value="Protein kinase-like (PK-like)"/>
    <property type="match status" value="1"/>
</dbReference>
<dbReference type="InterPro" id="IPR011009">
    <property type="entry name" value="Kinase-like_dom_sf"/>
</dbReference>